<sequence>METHRTNVIQRRNNRSRRLARPSSPLQMAIREQTYQPSRLSSGHDPSNSSPMVVASNSMPCNDGHGTFPLLVSPAYLLSPSMAYFREISFERRLHRACLKNGYDLLVDPTTDPDNVRRVFRLPLIFSDRDSIVQWVQGLLEAGLGKAPEMWDMPFFLLGGAGTIVPEEIKEGDLSFPLIQCL</sequence>
<dbReference type="EMBL" id="CP044618">
    <property type="protein sequence ID" value="QRD91020.1"/>
    <property type="molecule type" value="Genomic_DNA"/>
</dbReference>
<keyword evidence="3" id="KW-1185">Reference proteome</keyword>
<feature type="compositionally biased region" description="Polar residues" evidence="1">
    <location>
        <begin position="1"/>
        <end position="10"/>
    </location>
</feature>
<feature type="region of interest" description="Disordered" evidence="1">
    <location>
        <begin position="1"/>
        <end position="29"/>
    </location>
</feature>
<feature type="region of interest" description="Disordered" evidence="1">
    <location>
        <begin position="35"/>
        <end position="54"/>
    </location>
</feature>
<proteinExistence type="predicted"/>
<evidence type="ECO:0000313" key="2">
    <source>
        <dbReference type="EMBL" id="QRD91020.1"/>
    </source>
</evidence>
<accession>A0A7U2MWB7</accession>
<name>A0A7U2MWB7_ASPFN</name>
<organism evidence="2 3">
    <name type="scientific">Aspergillus flavus (strain ATCC 200026 / FGSC A1120 / IAM 13836 / NRRL 3357 / JCM 12722 / SRRC 167)</name>
    <dbReference type="NCBI Taxonomy" id="332952"/>
    <lineage>
        <taxon>Eukaryota</taxon>
        <taxon>Fungi</taxon>
        <taxon>Dikarya</taxon>
        <taxon>Ascomycota</taxon>
        <taxon>Pezizomycotina</taxon>
        <taxon>Eurotiomycetes</taxon>
        <taxon>Eurotiomycetidae</taxon>
        <taxon>Eurotiales</taxon>
        <taxon>Aspergillaceae</taxon>
        <taxon>Aspergillus</taxon>
        <taxon>Aspergillus subgen. Circumdati</taxon>
    </lineage>
</organism>
<protein>
    <submittedName>
        <fullName evidence="2">Uncharacterized protein</fullName>
    </submittedName>
</protein>
<dbReference type="PANTHER" id="PTHR40618:SF1">
    <property type="entry name" value="B-ZIP TRANSCRIPTION FACTOR (EUROFUNG)"/>
    <property type="match status" value="1"/>
</dbReference>
<dbReference type="VEuPathDB" id="FungiDB:F9C07_1603245"/>
<reference evidence="3" key="1">
    <citation type="journal article" date="2021" name="G3 (Bethesda)">
        <title>Chromosome assembled and annotated genome sequence of Aspergillus flavus NRRL 3357.</title>
        <authorList>
            <person name="Skerker J.M."/>
            <person name="Pianalto K.M."/>
            <person name="Mondo S.J."/>
            <person name="Yang K."/>
            <person name="Arkin A.P."/>
            <person name="Keller N.P."/>
            <person name="Grigoriev I.V."/>
            <person name="Louise Glass N.L."/>
        </authorList>
    </citation>
    <scope>NUCLEOTIDE SEQUENCE [LARGE SCALE GENOMIC DNA]</scope>
    <source>
        <strain evidence="3">ATCC 200026 / FGSC A1120 / IAM 13836 / NRRL 3357 / JCM 12722 / SRRC 167</strain>
    </source>
</reference>
<evidence type="ECO:0000256" key="1">
    <source>
        <dbReference type="SAM" id="MobiDB-lite"/>
    </source>
</evidence>
<dbReference type="PANTHER" id="PTHR40618">
    <property type="entry name" value="B-ZIP TRANSCRIPTION FACTOR (EUROFUNG)-RELATED"/>
    <property type="match status" value="1"/>
</dbReference>
<gene>
    <name evidence="2" type="ORF">F9C07_1603245</name>
</gene>
<dbReference type="Proteomes" id="UP000596276">
    <property type="component" value="Chromosome 4"/>
</dbReference>
<dbReference type="AlphaFoldDB" id="A0A7U2MWB7"/>
<evidence type="ECO:0000313" key="3">
    <source>
        <dbReference type="Proteomes" id="UP000596276"/>
    </source>
</evidence>